<accession>A0ACB7RRF4</accession>
<evidence type="ECO:0000313" key="2">
    <source>
        <dbReference type="Proteomes" id="UP000821845"/>
    </source>
</evidence>
<organism evidence="1 2">
    <name type="scientific">Hyalomma asiaticum</name>
    <name type="common">Tick</name>
    <dbReference type="NCBI Taxonomy" id="266040"/>
    <lineage>
        <taxon>Eukaryota</taxon>
        <taxon>Metazoa</taxon>
        <taxon>Ecdysozoa</taxon>
        <taxon>Arthropoda</taxon>
        <taxon>Chelicerata</taxon>
        <taxon>Arachnida</taxon>
        <taxon>Acari</taxon>
        <taxon>Parasitiformes</taxon>
        <taxon>Ixodida</taxon>
        <taxon>Ixodoidea</taxon>
        <taxon>Ixodidae</taxon>
        <taxon>Hyalomminae</taxon>
        <taxon>Hyalomma</taxon>
    </lineage>
</organism>
<proteinExistence type="predicted"/>
<evidence type="ECO:0000313" key="1">
    <source>
        <dbReference type="EMBL" id="KAH6924975.1"/>
    </source>
</evidence>
<protein>
    <submittedName>
        <fullName evidence="1">Uncharacterized protein</fullName>
    </submittedName>
</protein>
<sequence>MSQRRVLLCQHRSASQCSLQELRSRGKRPEYLLESFADPTDEPILMNEKTKRRYLSLRYAGPHLSVAFLEISADALKLRASDANQSLSEVSTAATANPVVIRLYATNTDHRRAVVKAVIRGCSFGFGSASTDQVLLAPGQKQLMLLTLRVEGSMPTADVWCTVALEDNGRGSLASRSVLIRPKGHCLCYLDCRCMCLGELVVCKFESAANRDKRNTNTKPPAAPVQKATPPSHFYEIPEPLFTGSAPEDAVDPVSCGLSTTIVILEILLCLGKARLSPSSIAPIPAQREELEDKIFGFDAAGPHKL</sequence>
<keyword evidence="2" id="KW-1185">Reference proteome</keyword>
<dbReference type="EMBL" id="CM023488">
    <property type="protein sequence ID" value="KAH6924975.1"/>
    <property type="molecule type" value="Genomic_DNA"/>
</dbReference>
<comment type="caution">
    <text evidence="1">The sequence shown here is derived from an EMBL/GenBank/DDBJ whole genome shotgun (WGS) entry which is preliminary data.</text>
</comment>
<name>A0ACB7RRF4_HYAAI</name>
<reference evidence="1" key="1">
    <citation type="submission" date="2020-05" db="EMBL/GenBank/DDBJ databases">
        <title>Large-scale comparative analyses of tick genomes elucidate their genetic diversity and vector capacities.</title>
        <authorList>
            <person name="Jia N."/>
            <person name="Wang J."/>
            <person name="Shi W."/>
            <person name="Du L."/>
            <person name="Sun Y."/>
            <person name="Zhan W."/>
            <person name="Jiang J."/>
            <person name="Wang Q."/>
            <person name="Zhang B."/>
            <person name="Ji P."/>
            <person name="Sakyi L.B."/>
            <person name="Cui X."/>
            <person name="Yuan T."/>
            <person name="Jiang B."/>
            <person name="Yang W."/>
            <person name="Lam T.T.-Y."/>
            <person name="Chang Q."/>
            <person name="Ding S."/>
            <person name="Wang X."/>
            <person name="Zhu J."/>
            <person name="Ruan X."/>
            <person name="Zhao L."/>
            <person name="Wei J."/>
            <person name="Que T."/>
            <person name="Du C."/>
            <person name="Cheng J."/>
            <person name="Dai P."/>
            <person name="Han X."/>
            <person name="Huang E."/>
            <person name="Gao Y."/>
            <person name="Liu J."/>
            <person name="Shao H."/>
            <person name="Ye R."/>
            <person name="Li L."/>
            <person name="Wei W."/>
            <person name="Wang X."/>
            <person name="Wang C."/>
            <person name="Yang T."/>
            <person name="Huo Q."/>
            <person name="Li W."/>
            <person name="Guo W."/>
            <person name="Chen H."/>
            <person name="Zhou L."/>
            <person name="Ni X."/>
            <person name="Tian J."/>
            <person name="Zhou Y."/>
            <person name="Sheng Y."/>
            <person name="Liu T."/>
            <person name="Pan Y."/>
            <person name="Xia L."/>
            <person name="Li J."/>
            <person name="Zhao F."/>
            <person name="Cao W."/>
        </authorList>
    </citation>
    <scope>NUCLEOTIDE SEQUENCE</scope>
    <source>
        <strain evidence="1">Hyas-2018</strain>
    </source>
</reference>
<dbReference type="Proteomes" id="UP000821845">
    <property type="component" value="Chromosome 8"/>
</dbReference>
<gene>
    <name evidence="1" type="ORF">HPB50_027046</name>
</gene>